<dbReference type="Gene3D" id="3.90.550.10">
    <property type="entry name" value="Spore Coat Polysaccharide Biosynthesis Protein SpsA, Chain A"/>
    <property type="match status" value="1"/>
</dbReference>
<dbReference type="GO" id="GO:0016758">
    <property type="term" value="F:hexosyltransferase activity"/>
    <property type="evidence" value="ECO:0007669"/>
    <property type="project" value="UniProtKB-ARBA"/>
</dbReference>
<dbReference type="RefSeq" id="WP_162384490.1">
    <property type="nucleotide sequence ID" value="NZ_CP045997.1"/>
</dbReference>
<protein>
    <submittedName>
        <fullName evidence="2">Glycosyltransferase</fullName>
    </submittedName>
</protein>
<dbReference type="Proteomes" id="UP000464577">
    <property type="component" value="Chromosome"/>
</dbReference>
<dbReference type="KEGG" id="senf:GJR95_03065"/>
<gene>
    <name evidence="2" type="ORF">GJR95_03065</name>
</gene>
<keyword evidence="2" id="KW-0808">Transferase</keyword>
<accession>A0A6P1VR37</accession>
<dbReference type="Pfam" id="PF00535">
    <property type="entry name" value="Glycos_transf_2"/>
    <property type="match status" value="1"/>
</dbReference>
<evidence type="ECO:0000313" key="3">
    <source>
        <dbReference type="Proteomes" id="UP000464577"/>
    </source>
</evidence>
<sequence length="259" mass="29796">MDAILPKVTIVTPSYNQGQFIEATIQSVLNQTYPNIEYLLVDGGSTDETMDIVSRYRDRIDIVIHERDKGQSDAINKGFRAATGDLVGWINSDDVLLPDCVTQIVNLYKQHPDGGIYYGNTLRILDEQNRDLGVIKTDIPNRTHLLNQNYDVIQPGSFYPTKLVQQVGYVNETIHYCMDLDLWLRLLDYAPIYRYSEKPIAAYRRWGNTKTSTGGRRFYRDIQQVLQKHGANAYSRTLMKTRYYTLKDIAKQILLTKST</sequence>
<dbReference type="InterPro" id="IPR001173">
    <property type="entry name" value="Glyco_trans_2-like"/>
</dbReference>
<dbReference type="AlphaFoldDB" id="A0A6P1VR37"/>
<proteinExistence type="predicted"/>
<feature type="domain" description="Glycosyltransferase 2-like" evidence="1">
    <location>
        <begin position="9"/>
        <end position="130"/>
    </location>
</feature>
<dbReference type="SUPFAM" id="SSF53448">
    <property type="entry name" value="Nucleotide-diphospho-sugar transferases"/>
    <property type="match status" value="1"/>
</dbReference>
<organism evidence="2 3">
    <name type="scientific">Spirosoma endbachense</name>
    <dbReference type="NCBI Taxonomy" id="2666025"/>
    <lineage>
        <taxon>Bacteria</taxon>
        <taxon>Pseudomonadati</taxon>
        <taxon>Bacteroidota</taxon>
        <taxon>Cytophagia</taxon>
        <taxon>Cytophagales</taxon>
        <taxon>Cytophagaceae</taxon>
        <taxon>Spirosoma</taxon>
    </lineage>
</organism>
<dbReference type="CDD" id="cd06433">
    <property type="entry name" value="GT_2_WfgS_like"/>
    <property type="match status" value="1"/>
</dbReference>
<evidence type="ECO:0000313" key="2">
    <source>
        <dbReference type="EMBL" id="QHV94069.1"/>
    </source>
</evidence>
<dbReference type="PANTHER" id="PTHR22916">
    <property type="entry name" value="GLYCOSYLTRANSFERASE"/>
    <property type="match status" value="1"/>
</dbReference>
<dbReference type="InterPro" id="IPR029044">
    <property type="entry name" value="Nucleotide-diphossugar_trans"/>
</dbReference>
<name>A0A6P1VR37_9BACT</name>
<dbReference type="PANTHER" id="PTHR22916:SF65">
    <property type="entry name" value="SLR1065 PROTEIN"/>
    <property type="match status" value="1"/>
</dbReference>
<keyword evidence="3" id="KW-1185">Reference proteome</keyword>
<evidence type="ECO:0000259" key="1">
    <source>
        <dbReference type="Pfam" id="PF00535"/>
    </source>
</evidence>
<dbReference type="EMBL" id="CP045997">
    <property type="protein sequence ID" value="QHV94069.1"/>
    <property type="molecule type" value="Genomic_DNA"/>
</dbReference>
<reference evidence="2 3" key="1">
    <citation type="submission" date="2019-11" db="EMBL/GenBank/DDBJ databases">
        <title>Spirosoma endbachense sp. nov., isolated from a natural salt meadow.</title>
        <authorList>
            <person name="Rojas J."/>
            <person name="Ambika Manirajan B."/>
            <person name="Ratering S."/>
            <person name="Suarez C."/>
            <person name="Geissler-Plaum R."/>
            <person name="Schnell S."/>
        </authorList>
    </citation>
    <scope>NUCLEOTIDE SEQUENCE [LARGE SCALE GENOMIC DNA]</scope>
    <source>
        <strain evidence="2 3">I-24</strain>
    </source>
</reference>